<gene>
    <name evidence="1" type="ORF">MUB46_07460</name>
</gene>
<dbReference type="EMBL" id="JALIDZ010000003">
    <property type="protein sequence ID" value="MCT8971687.1"/>
    <property type="molecule type" value="Genomic_DNA"/>
</dbReference>
<name>A0AAW5QUX7_9HYPH</name>
<comment type="caution">
    <text evidence="1">The sequence shown here is derived from an EMBL/GenBank/DDBJ whole genome shotgun (WGS) entry which is preliminary data.</text>
</comment>
<reference evidence="1 2" key="1">
    <citation type="submission" date="2022-04" db="EMBL/GenBank/DDBJ databases">
        <authorList>
            <person name="Ye Y.-Q."/>
            <person name="Du Z.-J."/>
        </authorList>
    </citation>
    <scope>NUCLEOTIDE SEQUENCE [LARGE SCALE GENOMIC DNA]</scope>
    <source>
        <strain evidence="1 2">A6E488</strain>
    </source>
</reference>
<accession>A0AAW5QUX7</accession>
<dbReference type="AlphaFoldDB" id="A0AAW5QUX7"/>
<sequence>MMNEETIVHGLTLKQWKAAFRSEICEFAASTFVFTFEGTGLIRIAFGNAGPHLSETGGREPVFTHSVTIPADVAVDLAGLLLKKVAEPELKKSPENTSR</sequence>
<dbReference type="Proteomes" id="UP001320898">
    <property type="component" value="Unassembled WGS sequence"/>
</dbReference>
<organism evidence="1 2">
    <name type="scientific">Microbaculum marinisediminis</name>
    <dbReference type="NCBI Taxonomy" id="2931392"/>
    <lineage>
        <taxon>Bacteria</taxon>
        <taxon>Pseudomonadati</taxon>
        <taxon>Pseudomonadota</taxon>
        <taxon>Alphaproteobacteria</taxon>
        <taxon>Hyphomicrobiales</taxon>
        <taxon>Tepidamorphaceae</taxon>
        <taxon>Microbaculum</taxon>
    </lineage>
</organism>
<proteinExistence type="predicted"/>
<dbReference type="RefSeq" id="WP_261615261.1">
    <property type="nucleotide sequence ID" value="NZ_JALIDZ010000003.1"/>
</dbReference>
<protein>
    <submittedName>
        <fullName evidence="1">Uncharacterized protein</fullName>
    </submittedName>
</protein>
<keyword evidence="2" id="KW-1185">Reference proteome</keyword>
<evidence type="ECO:0000313" key="1">
    <source>
        <dbReference type="EMBL" id="MCT8971687.1"/>
    </source>
</evidence>
<evidence type="ECO:0000313" key="2">
    <source>
        <dbReference type="Proteomes" id="UP001320898"/>
    </source>
</evidence>